<dbReference type="Proteomes" id="UP000219688">
    <property type="component" value="Unassembled WGS sequence"/>
</dbReference>
<dbReference type="PANTHER" id="PTHR43194">
    <property type="entry name" value="HYDROLASE ALPHA/BETA FOLD FAMILY"/>
    <property type="match status" value="1"/>
</dbReference>
<dbReference type="GO" id="GO:0003824">
    <property type="term" value="F:catalytic activity"/>
    <property type="evidence" value="ECO:0007669"/>
    <property type="project" value="UniProtKB-ARBA"/>
</dbReference>
<feature type="domain" description="AB hydrolase-1" evidence="1">
    <location>
        <begin position="38"/>
        <end position="251"/>
    </location>
</feature>
<proteinExistence type="predicted"/>
<dbReference type="InterPro" id="IPR029058">
    <property type="entry name" value="AB_hydrolase_fold"/>
</dbReference>
<keyword evidence="3" id="KW-1185">Reference proteome</keyword>
<evidence type="ECO:0000313" key="3">
    <source>
        <dbReference type="Proteomes" id="UP000219688"/>
    </source>
</evidence>
<sequence>MTTPTLHGHWFTPDRGQDLLVVGPSLGTGVVALWGRCAEALAGSAEVDVLGWDLPGHGEGDPVDAPFTLDELAAGVMDLVDRARPGARFVHAGVSVAGLTSLALATSGRVLGVAVICSDARVGTTQGWRERADLVRRSGTSVMVEGSAQRWFAPGFLEREARVAGGLLTTLEHADAASYARVCEALATADYRDAAADIAVPVLVMGGRHDPVCTPEQQQALAAAVPGARLVILEDAAHLAPAESPLEVAEVLADWLPGAR</sequence>
<dbReference type="EMBL" id="OBQK01000002">
    <property type="protein sequence ID" value="SOC53525.1"/>
    <property type="molecule type" value="Genomic_DNA"/>
</dbReference>
<dbReference type="AlphaFoldDB" id="A0A285VHH2"/>
<organism evidence="2 3">
    <name type="scientific">Ornithinimicrobium cerasi</name>
    <dbReference type="NCBI Taxonomy" id="2248773"/>
    <lineage>
        <taxon>Bacteria</taxon>
        <taxon>Bacillati</taxon>
        <taxon>Actinomycetota</taxon>
        <taxon>Actinomycetes</taxon>
        <taxon>Micrococcales</taxon>
        <taxon>Ornithinimicrobiaceae</taxon>
        <taxon>Ornithinimicrobium</taxon>
    </lineage>
</organism>
<gene>
    <name evidence="2" type="ORF">SAMN05421879_10210</name>
</gene>
<accession>A0A285VHH2</accession>
<dbReference type="SUPFAM" id="SSF53474">
    <property type="entry name" value="alpha/beta-Hydrolases"/>
    <property type="match status" value="1"/>
</dbReference>
<evidence type="ECO:0000313" key="2">
    <source>
        <dbReference type="EMBL" id="SOC53525.1"/>
    </source>
</evidence>
<dbReference type="InterPro" id="IPR050228">
    <property type="entry name" value="Carboxylesterase_BioH"/>
</dbReference>
<dbReference type="Pfam" id="PF12697">
    <property type="entry name" value="Abhydrolase_6"/>
    <property type="match status" value="1"/>
</dbReference>
<dbReference type="RefSeq" id="WP_097187077.1">
    <property type="nucleotide sequence ID" value="NZ_OBQK01000002.1"/>
</dbReference>
<dbReference type="PANTHER" id="PTHR43194:SF5">
    <property type="entry name" value="PIMELOYL-[ACYL-CARRIER PROTEIN] METHYL ESTER ESTERASE"/>
    <property type="match status" value="1"/>
</dbReference>
<dbReference type="Gene3D" id="3.40.50.1820">
    <property type="entry name" value="alpha/beta hydrolase"/>
    <property type="match status" value="1"/>
</dbReference>
<name>A0A285VHH2_9MICO</name>
<evidence type="ECO:0000259" key="1">
    <source>
        <dbReference type="Pfam" id="PF12697"/>
    </source>
</evidence>
<reference evidence="3" key="1">
    <citation type="submission" date="2017-08" db="EMBL/GenBank/DDBJ databases">
        <authorList>
            <person name="Varghese N."/>
            <person name="Submissions S."/>
        </authorList>
    </citation>
    <scope>NUCLEOTIDE SEQUENCE [LARGE SCALE GENOMIC DNA]</scope>
    <source>
        <strain evidence="3">USBA17B2</strain>
    </source>
</reference>
<dbReference type="InterPro" id="IPR000073">
    <property type="entry name" value="AB_hydrolase_1"/>
</dbReference>
<protein>
    <submittedName>
        <fullName evidence="2">3-oxoadipate enol-lactonase/3-oxoadipate enol-lactonase / 4-carboxymuconolactone decarboxylase</fullName>
    </submittedName>
</protein>